<reference evidence="2" key="1">
    <citation type="submission" date="2024-06" db="EMBL/GenBank/DDBJ databases">
        <title>Sequencing and assembly of the genome of Dyadobacter sp. strain 676, a symbiont of Cyamopsis tetragonoloba.</title>
        <authorList>
            <person name="Guro P."/>
            <person name="Sazanova A."/>
            <person name="Kuznetsova I."/>
            <person name="Belimov A."/>
            <person name="Safronova V."/>
        </authorList>
    </citation>
    <scope>NUCLEOTIDE SEQUENCE</scope>
    <source>
        <strain evidence="2">676</strain>
    </source>
</reference>
<dbReference type="EMBL" id="CP159289">
    <property type="protein sequence ID" value="XCH23397.1"/>
    <property type="molecule type" value="Genomic_DNA"/>
</dbReference>
<dbReference type="GO" id="GO:0003677">
    <property type="term" value="F:DNA binding"/>
    <property type="evidence" value="ECO:0007669"/>
    <property type="project" value="UniProtKB-KW"/>
</dbReference>
<dbReference type="AlphaFoldDB" id="A0AAU8FHG8"/>
<evidence type="ECO:0000256" key="1">
    <source>
        <dbReference type="ARBA" id="ARBA00023125"/>
    </source>
</evidence>
<name>A0AAU8FHG8_9BACT</name>
<keyword evidence="1" id="KW-0238">DNA-binding</keyword>
<accession>A0AAU8FHG8</accession>
<proteinExistence type="predicted"/>
<dbReference type="RefSeq" id="WP_353718723.1">
    <property type="nucleotide sequence ID" value="NZ_CP159289.1"/>
</dbReference>
<dbReference type="SUPFAM" id="SSF47823">
    <property type="entry name" value="lambda integrase-like, N-terminal domain"/>
    <property type="match status" value="1"/>
</dbReference>
<protein>
    <recommendedName>
        <fullName evidence="3">Core-binding (CB) domain-containing protein</fullName>
    </recommendedName>
</protein>
<organism evidence="2">
    <name type="scientific">Dyadobacter sp. 676</name>
    <dbReference type="NCBI Taxonomy" id="3088362"/>
    <lineage>
        <taxon>Bacteria</taxon>
        <taxon>Pseudomonadati</taxon>
        <taxon>Bacteroidota</taxon>
        <taxon>Cytophagia</taxon>
        <taxon>Cytophagales</taxon>
        <taxon>Spirosomataceae</taxon>
        <taxon>Dyadobacter</taxon>
    </lineage>
</organism>
<dbReference type="Gene3D" id="1.10.150.130">
    <property type="match status" value="1"/>
</dbReference>
<sequence length="124" mass="14314">MWSERREQLVRKRGVFNQSTAKERYAAAKEFIEVINGALREGYIIEEVVSTGVDLSKKTTVKDATKFFLSNKGKTSSKNTIKGYTKDIKIFLEWAEENGVDRMPERLLLDTPGRDRTHSLCRER</sequence>
<dbReference type="InterPro" id="IPR010998">
    <property type="entry name" value="Integrase_recombinase_N"/>
</dbReference>
<evidence type="ECO:0000313" key="2">
    <source>
        <dbReference type="EMBL" id="XCH23397.1"/>
    </source>
</evidence>
<evidence type="ECO:0008006" key="3">
    <source>
        <dbReference type="Google" id="ProtNLM"/>
    </source>
</evidence>
<gene>
    <name evidence="2" type="ORF">ABV298_24205</name>
</gene>